<dbReference type="RefSeq" id="WP_136130654.1">
    <property type="nucleotide sequence ID" value="NZ_PDKT01000001.1"/>
</dbReference>
<evidence type="ECO:0000256" key="10">
    <source>
        <dbReference type="NCBIfam" id="TIGR01128"/>
    </source>
</evidence>
<dbReference type="InterPro" id="IPR027417">
    <property type="entry name" value="P-loop_NTPase"/>
</dbReference>
<dbReference type="OrthoDB" id="9770982at2"/>
<dbReference type="Pfam" id="PF06144">
    <property type="entry name" value="DNA_pol3_delta"/>
    <property type="match status" value="1"/>
</dbReference>
<evidence type="ECO:0000256" key="5">
    <source>
        <dbReference type="ARBA" id="ARBA00022705"/>
    </source>
</evidence>
<evidence type="ECO:0000256" key="4">
    <source>
        <dbReference type="ARBA" id="ARBA00022695"/>
    </source>
</evidence>
<keyword evidence="5" id="KW-0235">DNA replication</keyword>
<dbReference type="PANTHER" id="PTHR34388">
    <property type="entry name" value="DNA POLYMERASE III SUBUNIT DELTA"/>
    <property type="match status" value="1"/>
</dbReference>
<dbReference type="GO" id="GO:0003677">
    <property type="term" value="F:DNA binding"/>
    <property type="evidence" value="ECO:0007669"/>
    <property type="project" value="InterPro"/>
</dbReference>
<dbReference type="SUPFAM" id="SSF52540">
    <property type="entry name" value="P-loop containing nucleoside triphosphate hydrolases"/>
    <property type="match status" value="1"/>
</dbReference>
<evidence type="ECO:0000259" key="11">
    <source>
        <dbReference type="Pfam" id="PF06144"/>
    </source>
</evidence>
<comment type="caution">
    <text evidence="13">The sequence shown here is derived from an EMBL/GenBank/DDBJ whole genome shotgun (WGS) entry which is preliminary data.</text>
</comment>
<name>A0A2P5T0C2_9GAMM</name>
<comment type="catalytic activity">
    <reaction evidence="9">
        <text>DNA(n) + a 2'-deoxyribonucleoside 5'-triphosphate = DNA(n+1) + diphosphate</text>
        <dbReference type="Rhea" id="RHEA:22508"/>
        <dbReference type="Rhea" id="RHEA-COMP:17339"/>
        <dbReference type="Rhea" id="RHEA-COMP:17340"/>
        <dbReference type="ChEBI" id="CHEBI:33019"/>
        <dbReference type="ChEBI" id="CHEBI:61560"/>
        <dbReference type="ChEBI" id="CHEBI:173112"/>
        <dbReference type="EC" id="2.7.7.7"/>
    </reaction>
</comment>
<dbReference type="InterPro" id="IPR032780">
    <property type="entry name" value="DNA_pol3_delt_C"/>
</dbReference>
<keyword evidence="4" id="KW-0548">Nucleotidyltransferase</keyword>
<gene>
    <name evidence="13" type="primary">holA</name>
    <name evidence="13" type="ORF">CRV12_00140</name>
</gene>
<dbReference type="GO" id="GO:0003887">
    <property type="term" value="F:DNA-directed DNA polymerase activity"/>
    <property type="evidence" value="ECO:0007669"/>
    <property type="project" value="UniProtKB-UniRule"/>
</dbReference>
<dbReference type="NCBIfam" id="TIGR01128">
    <property type="entry name" value="holA"/>
    <property type="match status" value="1"/>
</dbReference>
<evidence type="ECO:0000256" key="3">
    <source>
        <dbReference type="ARBA" id="ARBA00022679"/>
    </source>
</evidence>
<feature type="domain" description="DNA polymerase III subunit delta C-terminal" evidence="12">
    <location>
        <begin position="216"/>
        <end position="334"/>
    </location>
</feature>
<accession>A0A2P5T0C2</accession>
<dbReference type="Gene3D" id="1.10.8.60">
    <property type="match status" value="1"/>
</dbReference>
<dbReference type="InterPro" id="IPR010372">
    <property type="entry name" value="DNA_pol3_delta_N"/>
</dbReference>
<evidence type="ECO:0000256" key="9">
    <source>
        <dbReference type="ARBA" id="ARBA00049244"/>
    </source>
</evidence>
<dbReference type="InterPro" id="IPR008921">
    <property type="entry name" value="DNA_pol3_clamp-load_cplx_C"/>
</dbReference>
<evidence type="ECO:0000259" key="12">
    <source>
        <dbReference type="Pfam" id="PF14840"/>
    </source>
</evidence>
<keyword evidence="3" id="KW-0808">Transferase</keyword>
<dbReference type="Gene3D" id="3.40.50.300">
    <property type="entry name" value="P-loop containing nucleotide triphosphate hydrolases"/>
    <property type="match status" value="1"/>
</dbReference>
<evidence type="ECO:0000313" key="14">
    <source>
        <dbReference type="Proteomes" id="UP000296153"/>
    </source>
</evidence>
<dbReference type="CDD" id="cd18138">
    <property type="entry name" value="HLD_clamp_pol_III_delta"/>
    <property type="match status" value="1"/>
</dbReference>
<protein>
    <recommendedName>
        <fullName evidence="2 10">DNA polymerase III subunit delta</fullName>
        <ecNumber evidence="1 10">2.7.7.7</ecNumber>
    </recommendedName>
</protein>
<comment type="similarity">
    <text evidence="8">Belongs to the DNA polymerase HolA subunit family.</text>
</comment>
<evidence type="ECO:0000256" key="8">
    <source>
        <dbReference type="ARBA" id="ARBA00034754"/>
    </source>
</evidence>
<dbReference type="GO" id="GO:0006261">
    <property type="term" value="P:DNA-templated DNA replication"/>
    <property type="evidence" value="ECO:0007669"/>
    <property type="project" value="TreeGrafter"/>
</dbReference>
<dbReference type="Gene3D" id="1.20.272.10">
    <property type="match status" value="1"/>
</dbReference>
<dbReference type="SUPFAM" id="SSF48019">
    <property type="entry name" value="post-AAA+ oligomerization domain-like"/>
    <property type="match status" value="1"/>
</dbReference>
<dbReference type="InterPro" id="IPR005790">
    <property type="entry name" value="DNA_polIII_delta"/>
</dbReference>
<evidence type="ECO:0000256" key="1">
    <source>
        <dbReference type="ARBA" id="ARBA00012417"/>
    </source>
</evidence>
<dbReference type="GO" id="GO:0009360">
    <property type="term" value="C:DNA polymerase III complex"/>
    <property type="evidence" value="ECO:0007669"/>
    <property type="project" value="UniProtKB-UniRule"/>
</dbReference>
<evidence type="ECO:0000256" key="7">
    <source>
        <dbReference type="ARBA" id="ARBA00026073"/>
    </source>
</evidence>
<dbReference type="EMBL" id="PDKT01000001">
    <property type="protein sequence ID" value="PPI88044.1"/>
    <property type="molecule type" value="Genomic_DNA"/>
</dbReference>
<dbReference type="PANTHER" id="PTHR34388:SF1">
    <property type="entry name" value="DNA POLYMERASE III SUBUNIT DELTA"/>
    <property type="match status" value="1"/>
</dbReference>
<reference evidence="13 14" key="1">
    <citation type="journal article" date="2018" name="Genome Biol. Evol.">
        <title>Cladogenesis and Genomic Streamlining in Extracellular Endosymbionts of Tropical Stink Bugs.</title>
        <authorList>
            <person name="Otero-Bravo A."/>
            <person name="Goffredi S."/>
            <person name="Sabree Z.L."/>
        </authorList>
    </citation>
    <scope>NUCLEOTIDE SEQUENCE [LARGE SCALE GENOMIC DNA]</scope>
    <source>
        <strain evidence="13 14">SoEE</strain>
    </source>
</reference>
<evidence type="ECO:0000256" key="2">
    <source>
        <dbReference type="ARBA" id="ARBA00017703"/>
    </source>
</evidence>
<sequence length="345" mass="40105">MIRIDSQQLNGQIYNKLNNSYLLIGNEPLLIDESYDLINIAAKINGFQEHVNIAIDSNTNWINLFTICNSLSLFNYKKVINLQFTENCFNLLTIRKMKILHSLLSPDILLICRIKKLTKSVENSIWFREFFQSSVIISCWQLSENQLIKWILKRVENMNLIIDESAIKLLCCYYEGNLSALSQSLKFLHLQCPDSKITTSIVTESLSEAPFFSAISWVNTLLEGNIIRAINILKQLSSNDSDAIILFNTLQRDMLILVKLYHYQQQKSIRIIMDEYKIWKTRHSLFKIALKRLDSAHLQSILYQLIAIELSIKQNQYPIVWLQLELLSFIICKSIIIPADLSYVF</sequence>
<dbReference type="EC" id="2.7.7.7" evidence="1 10"/>
<keyword evidence="6" id="KW-0239">DNA-directed DNA polymerase</keyword>
<proteinExistence type="inferred from homology"/>
<organism evidence="13 14">
    <name type="scientific">Candidatus Pantoea edessiphila</name>
    <dbReference type="NCBI Taxonomy" id="2044610"/>
    <lineage>
        <taxon>Bacteria</taxon>
        <taxon>Pseudomonadati</taxon>
        <taxon>Pseudomonadota</taxon>
        <taxon>Gammaproteobacteria</taxon>
        <taxon>Enterobacterales</taxon>
        <taxon>Erwiniaceae</taxon>
        <taxon>Pantoea</taxon>
    </lineage>
</organism>
<evidence type="ECO:0000313" key="13">
    <source>
        <dbReference type="EMBL" id="PPI88044.1"/>
    </source>
</evidence>
<dbReference type="Pfam" id="PF14840">
    <property type="entry name" value="DNA_pol3_delt_C"/>
    <property type="match status" value="1"/>
</dbReference>
<feature type="domain" description="DNA polymerase III delta N-terminal" evidence="11">
    <location>
        <begin position="21"/>
        <end position="139"/>
    </location>
</feature>
<dbReference type="AlphaFoldDB" id="A0A2P5T0C2"/>
<comment type="subunit">
    <text evidence="7">DNA polymerase III contains a core (composed of alpha, epsilon and theta chains) that associates with a tau subunit. This core dimerizes to form the POLIII' complex. PolIII' associates with the gamma complex (composed of gamma, delta, delta', psi and chi chains) and with the beta chain to form the complete DNA polymerase III complex.</text>
</comment>
<dbReference type="Proteomes" id="UP000296153">
    <property type="component" value="Unassembled WGS sequence"/>
</dbReference>
<evidence type="ECO:0000256" key="6">
    <source>
        <dbReference type="ARBA" id="ARBA00022932"/>
    </source>
</evidence>